<dbReference type="InterPro" id="IPR050848">
    <property type="entry name" value="Homeobox_TF"/>
</dbReference>
<dbReference type="PROSITE" id="PS00027">
    <property type="entry name" value="HOMEOBOX_1"/>
    <property type="match status" value="1"/>
</dbReference>
<evidence type="ECO:0000256" key="2">
    <source>
        <dbReference type="ARBA" id="ARBA00023125"/>
    </source>
</evidence>
<dbReference type="InterPro" id="IPR017970">
    <property type="entry name" value="Homeobox_CS"/>
</dbReference>
<dbReference type="WBParaSite" id="Pan_g9023.t1">
    <property type="protein sequence ID" value="Pan_g9023.t1"/>
    <property type="gene ID" value="Pan_g9023"/>
</dbReference>
<keyword evidence="4 5" id="KW-0539">Nucleus</keyword>
<dbReference type="GO" id="GO:0005634">
    <property type="term" value="C:nucleus"/>
    <property type="evidence" value="ECO:0007669"/>
    <property type="project" value="UniProtKB-SubCell"/>
</dbReference>
<accession>A0A7E4WAT5</accession>
<keyword evidence="8" id="KW-1185">Reference proteome</keyword>
<dbReference type="PROSITE" id="PS50071">
    <property type="entry name" value="HOMEOBOX_2"/>
    <property type="match status" value="1"/>
</dbReference>
<dbReference type="SUPFAM" id="SSF46689">
    <property type="entry name" value="Homeodomain-like"/>
    <property type="match status" value="1"/>
</dbReference>
<dbReference type="Pfam" id="PF00046">
    <property type="entry name" value="Homeodomain"/>
    <property type="match status" value="1"/>
</dbReference>
<reference evidence="9" key="2">
    <citation type="submission" date="2020-10" db="UniProtKB">
        <authorList>
            <consortium name="WormBaseParasite"/>
        </authorList>
    </citation>
    <scope>IDENTIFICATION</scope>
</reference>
<dbReference type="InterPro" id="IPR000047">
    <property type="entry name" value="HTH_motif"/>
</dbReference>
<dbReference type="PANTHER" id="PTHR24333">
    <property type="entry name" value="HOMEO BOX HB9 LIKE A-RELATED"/>
    <property type="match status" value="1"/>
</dbReference>
<dbReference type="PRINTS" id="PR00024">
    <property type="entry name" value="HOMEOBOX"/>
</dbReference>
<keyword evidence="3 5" id="KW-0371">Homeobox</keyword>
<dbReference type="Proteomes" id="UP000492821">
    <property type="component" value="Unassembled WGS sequence"/>
</dbReference>
<evidence type="ECO:0000313" key="8">
    <source>
        <dbReference type="Proteomes" id="UP000492821"/>
    </source>
</evidence>
<sequence length="93" mass="11223">MIEGGTVSCEKRRRRRTIYSSYQLCMLEAHFINQQYIVGEPRRELARSLALTEFQVKIWFQNRRIKWRREQRSSMYLNMTSNQNTAMSGQNDQ</sequence>
<dbReference type="Gene3D" id="1.10.10.60">
    <property type="entry name" value="Homeodomain-like"/>
    <property type="match status" value="1"/>
</dbReference>
<dbReference type="PANTHER" id="PTHR24333:SF5">
    <property type="entry name" value="VENT HOMEOBOX"/>
    <property type="match status" value="1"/>
</dbReference>
<dbReference type="GO" id="GO:0000981">
    <property type="term" value="F:DNA-binding transcription factor activity, RNA polymerase II-specific"/>
    <property type="evidence" value="ECO:0007669"/>
    <property type="project" value="InterPro"/>
</dbReference>
<evidence type="ECO:0000256" key="1">
    <source>
        <dbReference type="ARBA" id="ARBA00004123"/>
    </source>
</evidence>
<proteinExistence type="predicted"/>
<dbReference type="InterPro" id="IPR020479">
    <property type="entry name" value="HD_metazoa"/>
</dbReference>
<evidence type="ECO:0000313" key="9">
    <source>
        <dbReference type="WBParaSite" id="Pan_g9023.t1"/>
    </source>
</evidence>
<evidence type="ECO:0000256" key="3">
    <source>
        <dbReference type="ARBA" id="ARBA00023155"/>
    </source>
</evidence>
<reference evidence="8" key="1">
    <citation type="journal article" date="2013" name="Genetics">
        <title>The draft genome and transcriptome of Panagrellus redivivus are shaped by the harsh demands of a free-living lifestyle.</title>
        <authorList>
            <person name="Srinivasan J."/>
            <person name="Dillman A.R."/>
            <person name="Macchietto M.G."/>
            <person name="Heikkinen L."/>
            <person name="Lakso M."/>
            <person name="Fracchia K.M."/>
            <person name="Antoshechkin I."/>
            <person name="Mortazavi A."/>
            <person name="Wong G."/>
            <person name="Sternberg P.W."/>
        </authorList>
    </citation>
    <scope>NUCLEOTIDE SEQUENCE [LARGE SCALE GENOMIC DNA]</scope>
    <source>
        <strain evidence="8">MT8872</strain>
    </source>
</reference>
<evidence type="ECO:0000256" key="5">
    <source>
        <dbReference type="PROSITE-ProRule" id="PRU00108"/>
    </source>
</evidence>
<dbReference type="GO" id="GO:0003677">
    <property type="term" value="F:DNA binding"/>
    <property type="evidence" value="ECO:0007669"/>
    <property type="project" value="UniProtKB-UniRule"/>
</dbReference>
<dbReference type="AlphaFoldDB" id="A0A7E4WAT5"/>
<feature type="domain" description="Homeobox" evidence="7">
    <location>
        <begin position="10"/>
        <end position="70"/>
    </location>
</feature>
<protein>
    <submittedName>
        <fullName evidence="9">Homeobox domain-containing protein</fullName>
    </submittedName>
</protein>
<dbReference type="SMART" id="SM00389">
    <property type="entry name" value="HOX"/>
    <property type="match status" value="1"/>
</dbReference>
<evidence type="ECO:0000256" key="6">
    <source>
        <dbReference type="RuleBase" id="RU000682"/>
    </source>
</evidence>
<feature type="DNA-binding region" description="Homeobox" evidence="5">
    <location>
        <begin position="12"/>
        <end position="71"/>
    </location>
</feature>
<dbReference type="InterPro" id="IPR009057">
    <property type="entry name" value="Homeodomain-like_sf"/>
</dbReference>
<dbReference type="PRINTS" id="PR00031">
    <property type="entry name" value="HTHREPRESSR"/>
</dbReference>
<evidence type="ECO:0000259" key="7">
    <source>
        <dbReference type="PROSITE" id="PS50071"/>
    </source>
</evidence>
<name>A0A7E4WAT5_PANRE</name>
<comment type="subcellular location">
    <subcellularLocation>
        <location evidence="1 5 6">Nucleus</location>
    </subcellularLocation>
</comment>
<dbReference type="CDD" id="cd00086">
    <property type="entry name" value="homeodomain"/>
    <property type="match status" value="1"/>
</dbReference>
<dbReference type="InterPro" id="IPR001356">
    <property type="entry name" value="HD"/>
</dbReference>
<organism evidence="8 9">
    <name type="scientific">Panagrellus redivivus</name>
    <name type="common">Microworm</name>
    <dbReference type="NCBI Taxonomy" id="6233"/>
    <lineage>
        <taxon>Eukaryota</taxon>
        <taxon>Metazoa</taxon>
        <taxon>Ecdysozoa</taxon>
        <taxon>Nematoda</taxon>
        <taxon>Chromadorea</taxon>
        <taxon>Rhabditida</taxon>
        <taxon>Tylenchina</taxon>
        <taxon>Panagrolaimomorpha</taxon>
        <taxon>Panagrolaimoidea</taxon>
        <taxon>Panagrolaimidae</taxon>
        <taxon>Panagrellus</taxon>
    </lineage>
</organism>
<keyword evidence="2 5" id="KW-0238">DNA-binding</keyword>
<evidence type="ECO:0000256" key="4">
    <source>
        <dbReference type="ARBA" id="ARBA00023242"/>
    </source>
</evidence>